<dbReference type="NCBIfam" id="NF009154">
    <property type="entry name" value="PRK12497.3-3"/>
    <property type="match status" value="1"/>
</dbReference>
<evidence type="ECO:0000313" key="4">
    <source>
        <dbReference type="Proteomes" id="UP000034835"/>
    </source>
</evidence>
<dbReference type="InterPro" id="IPR011856">
    <property type="entry name" value="tRNA_endonuc-like_dom_sf"/>
</dbReference>
<dbReference type="Pfam" id="PF02021">
    <property type="entry name" value="UPF0102"/>
    <property type="match status" value="1"/>
</dbReference>
<evidence type="ECO:0000313" key="3">
    <source>
        <dbReference type="EMBL" id="KKT72267.1"/>
    </source>
</evidence>
<dbReference type="GO" id="GO:0003676">
    <property type="term" value="F:nucleic acid binding"/>
    <property type="evidence" value="ECO:0007669"/>
    <property type="project" value="InterPro"/>
</dbReference>
<evidence type="ECO:0000256" key="2">
    <source>
        <dbReference type="HAMAP-Rule" id="MF_00048"/>
    </source>
</evidence>
<dbReference type="InterPro" id="IPR011335">
    <property type="entry name" value="Restrct_endonuc-II-like"/>
</dbReference>
<dbReference type="InterPro" id="IPR003509">
    <property type="entry name" value="UPF0102_YraN-like"/>
</dbReference>
<dbReference type="HAMAP" id="MF_00048">
    <property type="entry name" value="UPF0102"/>
    <property type="match status" value="1"/>
</dbReference>
<comment type="similarity">
    <text evidence="1 2">Belongs to the UPF0102 family.</text>
</comment>
<organism evidence="3 4">
    <name type="scientific">Candidatus Collierbacteria bacterium GW2011_GWB1_44_6</name>
    <dbReference type="NCBI Taxonomy" id="1618384"/>
    <lineage>
        <taxon>Bacteria</taxon>
        <taxon>Candidatus Collieribacteriota</taxon>
    </lineage>
</organism>
<evidence type="ECO:0000256" key="1">
    <source>
        <dbReference type="ARBA" id="ARBA00006738"/>
    </source>
</evidence>
<dbReference type="NCBIfam" id="NF009150">
    <property type="entry name" value="PRK12497.1-3"/>
    <property type="match status" value="1"/>
</dbReference>
<dbReference type="CDD" id="cd20736">
    <property type="entry name" value="PoNe_Nuclease"/>
    <property type="match status" value="1"/>
</dbReference>
<accession>A0A0G1LTU9</accession>
<gene>
    <name evidence="3" type="ORF">UW68_C0042G0005</name>
</gene>
<proteinExistence type="inferred from homology"/>
<comment type="caution">
    <text evidence="3">The sequence shown here is derived from an EMBL/GenBank/DDBJ whole genome shotgun (WGS) entry which is preliminary data.</text>
</comment>
<dbReference type="PANTHER" id="PTHR34039:SF1">
    <property type="entry name" value="UPF0102 PROTEIN YRAN"/>
    <property type="match status" value="1"/>
</dbReference>
<dbReference type="Gene3D" id="3.40.1350.10">
    <property type="match status" value="1"/>
</dbReference>
<dbReference type="STRING" id="1618384.UW68_C0042G0005"/>
<sequence>MKKDNKVTGNRGEMLAVEYLQKKGYKIEERNFRTRFGELDIVCWDGQILVFVEVKTKIGHDFGDPEEMVDKRKLSQVKRMGEAYLQSTYKDTPCRVDVVAVVLEKNGDVERLEHYEAVY</sequence>
<dbReference type="PANTHER" id="PTHR34039">
    <property type="entry name" value="UPF0102 PROTEIN YRAN"/>
    <property type="match status" value="1"/>
</dbReference>
<dbReference type="SUPFAM" id="SSF52980">
    <property type="entry name" value="Restriction endonuclease-like"/>
    <property type="match status" value="1"/>
</dbReference>
<dbReference type="Proteomes" id="UP000034835">
    <property type="component" value="Unassembled WGS sequence"/>
</dbReference>
<protein>
    <recommendedName>
        <fullName evidence="2">UPF0102 protein UW68_C0042G0005</fullName>
    </recommendedName>
</protein>
<dbReference type="EMBL" id="LCJG01000042">
    <property type="protein sequence ID" value="KKT72267.1"/>
    <property type="molecule type" value="Genomic_DNA"/>
</dbReference>
<reference evidence="3 4" key="1">
    <citation type="journal article" date="2015" name="Nature">
        <title>rRNA introns, odd ribosomes, and small enigmatic genomes across a large radiation of phyla.</title>
        <authorList>
            <person name="Brown C.T."/>
            <person name="Hug L.A."/>
            <person name="Thomas B.C."/>
            <person name="Sharon I."/>
            <person name="Castelle C.J."/>
            <person name="Singh A."/>
            <person name="Wilkins M.J."/>
            <person name="Williams K.H."/>
            <person name="Banfield J.F."/>
        </authorList>
    </citation>
    <scope>NUCLEOTIDE SEQUENCE [LARGE SCALE GENOMIC DNA]</scope>
</reference>
<name>A0A0G1LTU9_9BACT</name>
<dbReference type="AlphaFoldDB" id="A0A0G1LTU9"/>